<dbReference type="InterPro" id="IPR000719">
    <property type="entry name" value="Prot_kinase_dom"/>
</dbReference>
<feature type="region of interest" description="Disordered" evidence="10">
    <location>
        <begin position="55"/>
        <end position="79"/>
    </location>
</feature>
<keyword evidence="5" id="KW-0418">Kinase</keyword>
<evidence type="ECO:0000313" key="13">
    <source>
        <dbReference type="Proteomes" id="UP000053237"/>
    </source>
</evidence>
<name>A0A024GAR5_9STRA</name>
<keyword evidence="2" id="KW-0723">Serine/threonine-protein kinase</keyword>
<dbReference type="GO" id="GO:0005524">
    <property type="term" value="F:ATP binding"/>
    <property type="evidence" value="ECO:0007669"/>
    <property type="project" value="UniProtKB-UniRule"/>
</dbReference>
<reference evidence="12 13" key="1">
    <citation type="submission" date="2012-05" db="EMBL/GenBank/DDBJ databases">
        <title>Recombination and specialization in a pathogen metapopulation.</title>
        <authorList>
            <person name="Gardiner A."/>
            <person name="Kemen E."/>
            <person name="Schultz-Larsen T."/>
            <person name="MacLean D."/>
            <person name="Van Oosterhout C."/>
            <person name="Jones J.D.G."/>
        </authorList>
    </citation>
    <scope>NUCLEOTIDE SEQUENCE [LARGE SCALE GENOMIC DNA]</scope>
    <source>
        <strain evidence="12 13">Ac Nc2</strain>
    </source>
</reference>
<dbReference type="InParanoid" id="A0A024GAR5"/>
<accession>A0A024GAR5</accession>
<evidence type="ECO:0000256" key="9">
    <source>
        <dbReference type="PROSITE-ProRule" id="PRU10141"/>
    </source>
</evidence>
<dbReference type="PROSITE" id="PS50011">
    <property type="entry name" value="PROTEIN_KINASE_DOM"/>
    <property type="match status" value="1"/>
</dbReference>
<organism evidence="12 13">
    <name type="scientific">Albugo candida</name>
    <dbReference type="NCBI Taxonomy" id="65357"/>
    <lineage>
        <taxon>Eukaryota</taxon>
        <taxon>Sar</taxon>
        <taxon>Stramenopiles</taxon>
        <taxon>Oomycota</taxon>
        <taxon>Peronosporomycetes</taxon>
        <taxon>Albuginales</taxon>
        <taxon>Albuginaceae</taxon>
        <taxon>Albugo</taxon>
    </lineage>
</organism>
<evidence type="ECO:0000259" key="11">
    <source>
        <dbReference type="PROSITE" id="PS50011"/>
    </source>
</evidence>
<evidence type="ECO:0000256" key="5">
    <source>
        <dbReference type="ARBA" id="ARBA00022777"/>
    </source>
</evidence>
<proteinExistence type="predicted"/>
<dbReference type="InterPro" id="IPR051681">
    <property type="entry name" value="Ser/Thr_Kinases-Pseudokinases"/>
</dbReference>
<dbReference type="CDD" id="cd13999">
    <property type="entry name" value="STKc_MAP3K-like"/>
    <property type="match status" value="1"/>
</dbReference>
<dbReference type="GO" id="GO:0004674">
    <property type="term" value="F:protein serine/threonine kinase activity"/>
    <property type="evidence" value="ECO:0007669"/>
    <property type="project" value="UniProtKB-KW"/>
</dbReference>
<dbReference type="InterPro" id="IPR011009">
    <property type="entry name" value="Kinase-like_dom_sf"/>
</dbReference>
<dbReference type="OrthoDB" id="339325at2759"/>
<feature type="compositionally biased region" description="Basic and acidic residues" evidence="10">
    <location>
        <begin position="245"/>
        <end position="264"/>
    </location>
</feature>
<dbReference type="EC" id="2.7.11.1" evidence="1"/>
<dbReference type="AlphaFoldDB" id="A0A024GAR5"/>
<evidence type="ECO:0000256" key="6">
    <source>
        <dbReference type="ARBA" id="ARBA00022840"/>
    </source>
</evidence>
<evidence type="ECO:0000256" key="4">
    <source>
        <dbReference type="ARBA" id="ARBA00022741"/>
    </source>
</evidence>
<dbReference type="SUPFAM" id="SSF56112">
    <property type="entry name" value="Protein kinase-like (PK-like)"/>
    <property type="match status" value="1"/>
</dbReference>
<dbReference type="PANTHER" id="PTHR44329">
    <property type="entry name" value="SERINE/THREONINE-PROTEIN KINASE TNNI3K-RELATED"/>
    <property type="match status" value="1"/>
</dbReference>
<evidence type="ECO:0000256" key="7">
    <source>
        <dbReference type="ARBA" id="ARBA00047899"/>
    </source>
</evidence>
<feature type="binding site" evidence="9">
    <location>
        <position position="370"/>
    </location>
    <ligand>
        <name>ATP</name>
        <dbReference type="ChEBI" id="CHEBI:30616"/>
    </ligand>
</feature>
<dbReference type="FunFam" id="3.30.200.20:FF:000060">
    <property type="entry name" value="Serine/threonine-protein kinase isoform 1"/>
    <property type="match status" value="1"/>
</dbReference>
<evidence type="ECO:0000256" key="8">
    <source>
        <dbReference type="ARBA" id="ARBA00048679"/>
    </source>
</evidence>
<dbReference type="Pfam" id="PF07714">
    <property type="entry name" value="PK_Tyr_Ser-Thr"/>
    <property type="match status" value="1"/>
</dbReference>
<evidence type="ECO:0000256" key="1">
    <source>
        <dbReference type="ARBA" id="ARBA00012513"/>
    </source>
</evidence>
<comment type="caution">
    <text evidence="12">The sequence shown here is derived from an EMBL/GenBank/DDBJ whole genome shotgun (WGS) entry which is preliminary data.</text>
</comment>
<feature type="domain" description="Protein kinase" evidence="11">
    <location>
        <begin position="343"/>
        <end position="597"/>
    </location>
</feature>
<dbReference type="Gene3D" id="3.30.200.20">
    <property type="entry name" value="Phosphorylase Kinase, domain 1"/>
    <property type="match status" value="1"/>
</dbReference>
<dbReference type="InterPro" id="IPR017441">
    <property type="entry name" value="Protein_kinase_ATP_BS"/>
</dbReference>
<dbReference type="STRING" id="65357.A0A024GAR5"/>
<dbReference type="Proteomes" id="UP000053237">
    <property type="component" value="Unassembled WGS sequence"/>
</dbReference>
<evidence type="ECO:0000256" key="10">
    <source>
        <dbReference type="SAM" id="MobiDB-lite"/>
    </source>
</evidence>
<evidence type="ECO:0000256" key="3">
    <source>
        <dbReference type="ARBA" id="ARBA00022679"/>
    </source>
</evidence>
<protein>
    <recommendedName>
        <fullName evidence="1">non-specific serine/threonine protein kinase</fullName>
        <ecNumber evidence="1">2.7.11.1</ecNumber>
    </recommendedName>
</protein>
<dbReference type="PANTHER" id="PTHR44329:SF288">
    <property type="entry name" value="MITOGEN-ACTIVATED PROTEIN KINASE KINASE KINASE 20"/>
    <property type="match status" value="1"/>
</dbReference>
<comment type="catalytic activity">
    <reaction evidence="8">
        <text>L-seryl-[protein] + ATP = O-phospho-L-seryl-[protein] + ADP + H(+)</text>
        <dbReference type="Rhea" id="RHEA:17989"/>
        <dbReference type="Rhea" id="RHEA-COMP:9863"/>
        <dbReference type="Rhea" id="RHEA-COMP:11604"/>
        <dbReference type="ChEBI" id="CHEBI:15378"/>
        <dbReference type="ChEBI" id="CHEBI:29999"/>
        <dbReference type="ChEBI" id="CHEBI:30616"/>
        <dbReference type="ChEBI" id="CHEBI:83421"/>
        <dbReference type="ChEBI" id="CHEBI:456216"/>
        <dbReference type="EC" id="2.7.11.1"/>
    </reaction>
</comment>
<gene>
    <name evidence="12" type="ORF">BN9_041710</name>
</gene>
<dbReference type="Gene3D" id="1.10.510.10">
    <property type="entry name" value="Transferase(Phosphotransferase) domain 1"/>
    <property type="match status" value="1"/>
</dbReference>
<keyword evidence="6 9" id="KW-0067">ATP-binding</keyword>
<feature type="region of interest" description="Disordered" evidence="10">
    <location>
        <begin position="245"/>
        <end position="265"/>
    </location>
</feature>
<keyword evidence="4 9" id="KW-0547">Nucleotide-binding</keyword>
<dbReference type="PRINTS" id="PR00109">
    <property type="entry name" value="TYRKINASE"/>
</dbReference>
<sequence>MDPVLSGSLCFLVLSIIMYVKFIREHPPWREEEEFRTARGRKSTTVEPESISFLDPVKTPMKCPGSPAENDDKHSHHMQRKMRVLESDDSSSHEHGFPGLQQLRQLKDGKNTALPSLYTQSKQPMRRRLQSNTMNESDTIDDKDSRMLLETNDYPSDMINEESLYETSIRVASSGRGDHTESFPLHGDEMGFDEEMGFRLSDLRVLDDAPCEENTYDGNLHTNFPPAPPFNVGHDVIRPGPASMREDKVEKKETNFKAPPERPFQKVIVPPPAQMQLEVARKARIPLFLHSPMYVRSSAPSVDEYKVARYIEKPRHGAPKARKQDKVPPECQRNSLHIEYSELSFGEMIGQGAFGTVHRATWRGTTVAVKVLVCQHLTADILEEFETEVELMSILRHPNICLLMGACLNPPTRCLVIEYLPKGSLWNVLREEVTIDYPKQISIARDIALGMNYLHSFQPPILHRDLKSPNLLVDSSYTIKISDFGLARVRAHFQTMTGNCGTTQWMAPEILAAEKYTEKADVFSYAIVCWEIMTGACPYEGLCQIQAALGVLNNNLRPSIPPYCPPLFKQLMISCWNSIPDKRPTFEQILELIHARTAN</sequence>
<dbReference type="SMART" id="SM00220">
    <property type="entry name" value="S_TKc"/>
    <property type="match status" value="1"/>
</dbReference>
<dbReference type="InterPro" id="IPR008271">
    <property type="entry name" value="Ser/Thr_kinase_AS"/>
</dbReference>
<keyword evidence="13" id="KW-1185">Reference proteome</keyword>
<evidence type="ECO:0000313" key="12">
    <source>
        <dbReference type="EMBL" id="CCI43387.1"/>
    </source>
</evidence>
<comment type="catalytic activity">
    <reaction evidence="7">
        <text>L-threonyl-[protein] + ATP = O-phospho-L-threonyl-[protein] + ADP + H(+)</text>
        <dbReference type="Rhea" id="RHEA:46608"/>
        <dbReference type="Rhea" id="RHEA-COMP:11060"/>
        <dbReference type="Rhea" id="RHEA-COMP:11605"/>
        <dbReference type="ChEBI" id="CHEBI:15378"/>
        <dbReference type="ChEBI" id="CHEBI:30013"/>
        <dbReference type="ChEBI" id="CHEBI:30616"/>
        <dbReference type="ChEBI" id="CHEBI:61977"/>
        <dbReference type="ChEBI" id="CHEBI:456216"/>
        <dbReference type="EC" id="2.7.11.1"/>
    </reaction>
</comment>
<dbReference type="EMBL" id="CAIX01000048">
    <property type="protein sequence ID" value="CCI43387.1"/>
    <property type="molecule type" value="Genomic_DNA"/>
</dbReference>
<evidence type="ECO:0000256" key="2">
    <source>
        <dbReference type="ARBA" id="ARBA00022527"/>
    </source>
</evidence>
<keyword evidence="3" id="KW-0808">Transferase</keyword>
<dbReference type="PROSITE" id="PS00107">
    <property type="entry name" value="PROTEIN_KINASE_ATP"/>
    <property type="match status" value="1"/>
</dbReference>
<dbReference type="InterPro" id="IPR001245">
    <property type="entry name" value="Ser-Thr/Tyr_kinase_cat_dom"/>
</dbReference>
<dbReference type="PROSITE" id="PS00108">
    <property type="entry name" value="PROTEIN_KINASE_ST"/>
    <property type="match status" value="1"/>
</dbReference>